<dbReference type="CDD" id="cd18094">
    <property type="entry name" value="SpoU-like_TrmL"/>
    <property type="match status" value="1"/>
</dbReference>
<reference evidence="9" key="1">
    <citation type="journal article" date="2014" name="Int. J. Syst. Evol. Microbiol.">
        <title>Complete genome sequence of Corynebacterium casei LMG S-19264T (=DSM 44701T), isolated from a smear-ripened cheese.</title>
        <authorList>
            <consortium name="US DOE Joint Genome Institute (JGI-PGF)"/>
            <person name="Walter F."/>
            <person name="Albersmeier A."/>
            <person name="Kalinowski J."/>
            <person name="Ruckert C."/>
        </authorList>
    </citation>
    <scope>NUCLEOTIDE SEQUENCE</scope>
    <source>
        <strain evidence="9">CGMCC 1.15371</strain>
    </source>
</reference>
<keyword evidence="2 6" id="KW-0489">Methyltransferase</keyword>
<dbReference type="InterPro" id="IPR029026">
    <property type="entry name" value="tRNA_m1G_MTases_N"/>
</dbReference>
<comment type="catalytic activity">
    <reaction evidence="6">
        <text>5-carboxymethylaminomethyluridine(34) in tRNA(Leu) + S-adenosyl-L-methionine = 5-carboxymethylaminomethyl-2'-O-methyluridine(34) in tRNA(Leu) + S-adenosyl-L-homocysteine + H(+)</text>
        <dbReference type="Rhea" id="RHEA:43088"/>
        <dbReference type="Rhea" id="RHEA-COMP:10333"/>
        <dbReference type="Rhea" id="RHEA-COMP:10334"/>
        <dbReference type="ChEBI" id="CHEBI:15378"/>
        <dbReference type="ChEBI" id="CHEBI:57856"/>
        <dbReference type="ChEBI" id="CHEBI:59789"/>
        <dbReference type="ChEBI" id="CHEBI:74508"/>
        <dbReference type="ChEBI" id="CHEBI:74511"/>
        <dbReference type="EC" id="2.1.1.207"/>
    </reaction>
</comment>
<dbReference type="InterPro" id="IPR001537">
    <property type="entry name" value="SpoU_MeTrfase"/>
</dbReference>
<evidence type="ECO:0000256" key="6">
    <source>
        <dbReference type="HAMAP-Rule" id="MF_01885"/>
    </source>
</evidence>
<dbReference type="EMBL" id="BMIR01000010">
    <property type="protein sequence ID" value="GGE43724.1"/>
    <property type="molecule type" value="Genomic_DNA"/>
</dbReference>
<protein>
    <recommendedName>
        <fullName evidence="6">Putative tRNA (cytidine(34)-2'-O)-methyltransferase</fullName>
        <ecNumber evidence="6">2.1.1.207</ecNumber>
    </recommendedName>
    <alternativeName>
        <fullName evidence="6">tRNA (cytidine/uridine-2'-O-)-methyltransferase</fullName>
    </alternativeName>
</protein>
<feature type="binding site" evidence="6 7">
    <location>
        <position position="79"/>
    </location>
    <ligand>
        <name>S-adenosyl-L-methionine</name>
        <dbReference type="ChEBI" id="CHEBI:59789"/>
    </ligand>
</feature>
<dbReference type="Gene3D" id="3.40.1280.10">
    <property type="match status" value="1"/>
</dbReference>
<gene>
    <name evidence="9" type="ORF">GCM10011391_23150</name>
</gene>
<dbReference type="SUPFAM" id="SSF75217">
    <property type="entry name" value="alpha/beta knot"/>
    <property type="match status" value="1"/>
</dbReference>
<feature type="binding site" evidence="6 7">
    <location>
        <position position="104"/>
    </location>
    <ligand>
        <name>S-adenosyl-L-methionine</name>
        <dbReference type="ChEBI" id="CHEBI:59789"/>
    </ligand>
</feature>
<keyword evidence="3 6" id="KW-0808">Transferase</keyword>
<comment type="similarity">
    <text evidence="6">Belongs to the class IV-like SAM-binding methyltransferase superfamily. RNA methyltransferase TrmH family. TrmL subfamily.</text>
</comment>
<sequence length="157" mass="18069">MGLNVVLYQPETPANTGNIARTCAAINAPLHVIRPLGFSTNDRMLKRAGLDYWQYVDIRYYDHLNDFFSKNAEGDYYYLTKFGEHHYTDFDYSDRNKEIFFVFGRESDGLPDDLKAANRERCLRVPMGEHVPALNLSNTVAIMVYEALKQQGYPTLS</sequence>
<evidence type="ECO:0000256" key="4">
    <source>
        <dbReference type="ARBA" id="ARBA00022691"/>
    </source>
</evidence>
<evidence type="ECO:0000256" key="5">
    <source>
        <dbReference type="ARBA" id="ARBA00022694"/>
    </source>
</evidence>
<dbReference type="PANTHER" id="PTHR42971">
    <property type="entry name" value="TRNA (CYTIDINE(34)-2'-O)-METHYLTRANSFERASE"/>
    <property type="match status" value="1"/>
</dbReference>
<comment type="caution">
    <text evidence="9">The sequence shown here is derived from an EMBL/GenBank/DDBJ whole genome shotgun (WGS) entry which is preliminary data.</text>
</comment>
<proteinExistence type="inferred from homology"/>
<dbReference type="PIRSF" id="PIRSF029256">
    <property type="entry name" value="SpoU_TrmH_prd"/>
    <property type="match status" value="1"/>
</dbReference>
<comment type="catalytic activity">
    <reaction evidence="6">
        <text>cytidine(34) in tRNA + S-adenosyl-L-methionine = 2'-O-methylcytidine(34) in tRNA + S-adenosyl-L-homocysteine + H(+)</text>
        <dbReference type="Rhea" id="RHEA:43084"/>
        <dbReference type="Rhea" id="RHEA-COMP:10331"/>
        <dbReference type="Rhea" id="RHEA-COMP:10332"/>
        <dbReference type="ChEBI" id="CHEBI:15378"/>
        <dbReference type="ChEBI" id="CHEBI:57856"/>
        <dbReference type="ChEBI" id="CHEBI:59789"/>
        <dbReference type="ChEBI" id="CHEBI:74495"/>
        <dbReference type="ChEBI" id="CHEBI:82748"/>
        <dbReference type="EC" id="2.1.1.207"/>
    </reaction>
</comment>
<organism evidence="9 10">
    <name type="scientific">Pullulanibacillus camelliae</name>
    <dbReference type="NCBI Taxonomy" id="1707096"/>
    <lineage>
        <taxon>Bacteria</taxon>
        <taxon>Bacillati</taxon>
        <taxon>Bacillota</taxon>
        <taxon>Bacilli</taxon>
        <taxon>Bacillales</taxon>
        <taxon>Sporolactobacillaceae</taxon>
        <taxon>Pullulanibacillus</taxon>
    </lineage>
</organism>
<dbReference type="AlphaFoldDB" id="A0A8J2YHS5"/>
<evidence type="ECO:0000256" key="1">
    <source>
        <dbReference type="ARBA" id="ARBA00022490"/>
    </source>
</evidence>
<keyword evidence="4 6" id="KW-0949">S-adenosyl-L-methionine</keyword>
<name>A0A8J2YHS5_9BACL</name>
<dbReference type="InterPro" id="IPR016914">
    <property type="entry name" value="TrmL"/>
</dbReference>
<evidence type="ECO:0000313" key="9">
    <source>
        <dbReference type="EMBL" id="GGE43724.1"/>
    </source>
</evidence>
<dbReference type="RefSeq" id="WP_188693922.1">
    <property type="nucleotide sequence ID" value="NZ_BMIR01000010.1"/>
</dbReference>
<keyword evidence="1 6" id="KW-0963">Cytoplasm</keyword>
<comment type="caution">
    <text evidence="6">Lacks conserved residue(s) required for the propagation of feature annotation.</text>
</comment>
<dbReference type="GO" id="GO:0005737">
    <property type="term" value="C:cytoplasm"/>
    <property type="evidence" value="ECO:0007669"/>
    <property type="project" value="UniProtKB-SubCell"/>
</dbReference>
<keyword evidence="5 6" id="KW-0819">tRNA processing</keyword>
<evidence type="ECO:0000259" key="8">
    <source>
        <dbReference type="Pfam" id="PF00588"/>
    </source>
</evidence>
<dbReference type="PANTHER" id="PTHR42971:SF1">
    <property type="entry name" value="TRNA (CYTIDINE(34)-2'-O)-METHYLTRANSFERASE"/>
    <property type="match status" value="1"/>
</dbReference>
<dbReference type="HAMAP" id="MF_01885">
    <property type="entry name" value="tRNA_methyltr_TrmL"/>
    <property type="match status" value="1"/>
</dbReference>
<dbReference type="GO" id="GO:0003723">
    <property type="term" value="F:RNA binding"/>
    <property type="evidence" value="ECO:0007669"/>
    <property type="project" value="InterPro"/>
</dbReference>
<dbReference type="Proteomes" id="UP000628775">
    <property type="component" value="Unassembled WGS sequence"/>
</dbReference>
<accession>A0A8J2YHS5</accession>
<dbReference type="GO" id="GO:0042802">
    <property type="term" value="F:identical protein binding"/>
    <property type="evidence" value="ECO:0007669"/>
    <property type="project" value="UniProtKB-ARBA"/>
</dbReference>
<evidence type="ECO:0000256" key="2">
    <source>
        <dbReference type="ARBA" id="ARBA00022603"/>
    </source>
</evidence>
<dbReference type="FunFam" id="3.40.1280.10:FF:000002">
    <property type="entry name" value="Peptidylprolyl isomerase"/>
    <property type="match status" value="1"/>
</dbReference>
<dbReference type="EC" id="2.1.1.207" evidence="6"/>
<reference evidence="9" key="2">
    <citation type="submission" date="2020-09" db="EMBL/GenBank/DDBJ databases">
        <authorList>
            <person name="Sun Q."/>
            <person name="Zhou Y."/>
        </authorList>
    </citation>
    <scope>NUCLEOTIDE SEQUENCE</scope>
    <source>
        <strain evidence="9">CGMCC 1.15371</strain>
    </source>
</reference>
<dbReference type="GO" id="GO:0002130">
    <property type="term" value="P:wobble position ribose methylation"/>
    <property type="evidence" value="ECO:0007669"/>
    <property type="project" value="TreeGrafter"/>
</dbReference>
<dbReference type="NCBIfam" id="TIGR00185">
    <property type="entry name" value="tRNA_yibK_trmL"/>
    <property type="match status" value="1"/>
</dbReference>
<dbReference type="Pfam" id="PF00588">
    <property type="entry name" value="SpoU_methylase"/>
    <property type="match status" value="1"/>
</dbReference>
<dbReference type="InterPro" id="IPR029028">
    <property type="entry name" value="Alpha/beta_knot_MTases"/>
</dbReference>
<dbReference type="GO" id="GO:0008175">
    <property type="term" value="F:tRNA methyltransferase activity"/>
    <property type="evidence" value="ECO:0007669"/>
    <property type="project" value="UniProtKB-UniRule"/>
</dbReference>
<dbReference type="GO" id="GO:0008757">
    <property type="term" value="F:S-adenosylmethionine-dependent methyltransferase activity"/>
    <property type="evidence" value="ECO:0007669"/>
    <property type="project" value="UniProtKB-UniRule"/>
</dbReference>
<evidence type="ECO:0000256" key="7">
    <source>
        <dbReference type="PIRSR" id="PIRSR029256-1"/>
    </source>
</evidence>
<feature type="binding site" evidence="6 7">
    <location>
        <position position="125"/>
    </location>
    <ligand>
        <name>S-adenosyl-L-methionine</name>
        <dbReference type="ChEBI" id="CHEBI:59789"/>
    </ligand>
</feature>
<evidence type="ECO:0000313" key="10">
    <source>
        <dbReference type="Proteomes" id="UP000628775"/>
    </source>
</evidence>
<keyword evidence="10" id="KW-1185">Reference proteome</keyword>
<comment type="subcellular location">
    <subcellularLocation>
        <location evidence="6">Cytoplasm</location>
    </subcellularLocation>
</comment>
<comment type="function">
    <text evidence="6">Could methylate the ribose at the nucleotide 34 wobble position in tRNA.</text>
</comment>
<evidence type="ECO:0000256" key="3">
    <source>
        <dbReference type="ARBA" id="ARBA00022679"/>
    </source>
</evidence>
<feature type="domain" description="tRNA/rRNA methyltransferase SpoU type" evidence="8">
    <location>
        <begin position="3"/>
        <end position="145"/>
    </location>
</feature>